<keyword evidence="6 9" id="KW-0067">ATP-binding</keyword>
<evidence type="ECO:0000256" key="6">
    <source>
        <dbReference type="ARBA" id="ARBA00022840"/>
    </source>
</evidence>
<organism evidence="9 10">
    <name type="scientific">Siminovitchia thermophila</name>
    <dbReference type="NCBI Taxonomy" id="1245522"/>
    <lineage>
        <taxon>Bacteria</taxon>
        <taxon>Bacillati</taxon>
        <taxon>Bacillota</taxon>
        <taxon>Bacilli</taxon>
        <taxon>Bacillales</taxon>
        <taxon>Bacillaceae</taxon>
        <taxon>Siminovitchia</taxon>
    </lineage>
</organism>
<evidence type="ECO:0000313" key="9">
    <source>
        <dbReference type="EMBL" id="MBM7713944.1"/>
    </source>
</evidence>
<dbReference type="InterPro" id="IPR003593">
    <property type="entry name" value="AAA+_ATPase"/>
</dbReference>
<evidence type="ECO:0000256" key="4">
    <source>
        <dbReference type="ARBA" id="ARBA00022475"/>
    </source>
</evidence>
<dbReference type="PANTHER" id="PTHR43297">
    <property type="entry name" value="OLIGOPEPTIDE TRANSPORT ATP-BINDING PROTEIN APPD"/>
    <property type="match status" value="1"/>
</dbReference>
<dbReference type="NCBIfam" id="TIGR01727">
    <property type="entry name" value="oligo_HPY"/>
    <property type="match status" value="1"/>
</dbReference>
<dbReference type="Proteomes" id="UP000823485">
    <property type="component" value="Unassembled WGS sequence"/>
</dbReference>
<keyword evidence="5" id="KW-0547">Nucleotide-binding</keyword>
<evidence type="ECO:0000313" key="10">
    <source>
        <dbReference type="Proteomes" id="UP000823485"/>
    </source>
</evidence>
<comment type="similarity">
    <text evidence="2">Belongs to the ABC transporter superfamily.</text>
</comment>
<name>A0ABS2R452_9BACI</name>
<keyword evidence="3" id="KW-0813">Transport</keyword>
<evidence type="ECO:0000256" key="5">
    <source>
        <dbReference type="ARBA" id="ARBA00022741"/>
    </source>
</evidence>
<dbReference type="Pfam" id="PF00005">
    <property type="entry name" value="ABC_tran"/>
    <property type="match status" value="1"/>
</dbReference>
<evidence type="ECO:0000256" key="7">
    <source>
        <dbReference type="ARBA" id="ARBA00023136"/>
    </source>
</evidence>
<comment type="subcellular location">
    <subcellularLocation>
        <location evidence="1">Cell membrane</location>
        <topology evidence="1">Peripheral membrane protein</topology>
    </subcellularLocation>
</comment>
<dbReference type="Gene3D" id="3.40.50.300">
    <property type="entry name" value="P-loop containing nucleotide triphosphate hydrolases"/>
    <property type="match status" value="1"/>
</dbReference>
<reference evidence="9 10" key="1">
    <citation type="submission" date="2021-01" db="EMBL/GenBank/DDBJ databases">
        <title>Genomic Encyclopedia of Type Strains, Phase IV (KMG-IV): sequencing the most valuable type-strain genomes for metagenomic binning, comparative biology and taxonomic classification.</title>
        <authorList>
            <person name="Goeker M."/>
        </authorList>
    </citation>
    <scope>NUCLEOTIDE SEQUENCE [LARGE SCALE GENOMIC DNA]</scope>
    <source>
        <strain evidence="9 10">DSM 105453</strain>
    </source>
</reference>
<dbReference type="GO" id="GO:0005524">
    <property type="term" value="F:ATP binding"/>
    <property type="evidence" value="ECO:0007669"/>
    <property type="project" value="UniProtKB-KW"/>
</dbReference>
<dbReference type="InterPro" id="IPR017871">
    <property type="entry name" value="ABC_transporter-like_CS"/>
</dbReference>
<keyword evidence="7" id="KW-0472">Membrane</keyword>
<accession>A0ABS2R452</accession>
<comment type="caution">
    <text evidence="9">The sequence shown here is derived from an EMBL/GenBank/DDBJ whole genome shotgun (WGS) entry which is preliminary data.</text>
</comment>
<dbReference type="PROSITE" id="PS00211">
    <property type="entry name" value="ABC_TRANSPORTER_1"/>
    <property type="match status" value="1"/>
</dbReference>
<keyword evidence="4" id="KW-1003">Cell membrane</keyword>
<evidence type="ECO:0000256" key="3">
    <source>
        <dbReference type="ARBA" id="ARBA00022448"/>
    </source>
</evidence>
<dbReference type="RefSeq" id="WP_077111074.1">
    <property type="nucleotide sequence ID" value="NZ_JAFBFH010000004.1"/>
</dbReference>
<feature type="domain" description="ABC transporter" evidence="8">
    <location>
        <begin position="5"/>
        <end position="256"/>
    </location>
</feature>
<dbReference type="SMART" id="SM00382">
    <property type="entry name" value="AAA"/>
    <property type="match status" value="1"/>
</dbReference>
<dbReference type="PROSITE" id="PS50893">
    <property type="entry name" value="ABC_TRANSPORTER_2"/>
    <property type="match status" value="1"/>
</dbReference>
<sequence length="332" mass="36868">MTALLEVKNLKTYFFVDKKCIRAVDGVDLFIKKGETVALVGESGSGKSITALSIMKLIPNPPGKIVEGQMIFNDVDLLPLPEKEMYHIRGNEISMIFQEPMTSLNPVLTIGEQIIDVLMYHKKLSKKGASRKAVELLKMVGFPRAREMVNEYPHSLSGGMRQRVMIAMAMSCDPKLLIADEPTATLDVTIQAQILDMMKELNKKFQTAILLITHDFGVVSEVADKVLIMYCGQIVEESPVDSLFHEPLHPYTIGLLNSIPVMDDDTGKLIPIPGNVPLPEHLPKGCRFAGRCPHAFDRCLTDSPDLKKIGTARSVRCFLYDVKGERDVENTG</sequence>
<dbReference type="InterPro" id="IPR003439">
    <property type="entry name" value="ABC_transporter-like_ATP-bd"/>
</dbReference>
<dbReference type="CDD" id="cd03257">
    <property type="entry name" value="ABC_NikE_OppD_transporters"/>
    <property type="match status" value="1"/>
</dbReference>
<protein>
    <submittedName>
        <fullName evidence="9">Peptide/nickel transport system ATP-binding protein</fullName>
    </submittedName>
</protein>
<dbReference type="PANTHER" id="PTHR43297:SF2">
    <property type="entry name" value="DIPEPTIDE TRANSPORT ATP-BINDING PROTEIN DPPD"/>
    <property type="match status" value="1"/>
</dbReference>
<dbReference type="InterPro" id="IPR050388">
    <property type="entry name" value="ABC_Ni/Peptide_Import"/>
</dbReference>
<dbReference type="InterPro" id="IPR013563">
    <property type="entry name" value="Oligopep_ABC_C"/>
</dbReference>
<proteinExistence type="inferred from homology"/>
<evidence type="ECO:0000259" key="8">
    <source>
        <dbReference type="PROSITE" id="PS50893"/>
    </source>
</evidence>
<gene>
    <name evidence="9" type="ORF">JOC94_000914</name>
</gene>
<evidence type="ECO:0000256" key="2">
    <source>
        <dbReference type="ARBA" id="ARBA00005417"/>
    </source>
</evidence>
<dbReference type="Pfam" id="PF08352">
    <property type="entry name" value="oligo_HPY"/>
    <property type="match status" value="1"/>
</dbReference>
<dbReference type="SUPFAM" id="SSF52540">
    <property type="entry name" value="P-loop containing nucleoside triphosphate hydrolases"/>
    <property type="match status" value="1"/>
</dbReference>
<evidence type="ECO:0000256" key="1">
    <source>
        <dbReference type="ARBA" id="ARBA00004202"/>
    </source>
</evidence>
<keyword evidence="10" id="KW-1185">Reference proteome</keyword>
<dbReference type="InterPro" id="IPR027417">
    <property type="entry name" value="P-loop_NTPase"/>
</dbReference>
<dbReference type="EMBL" id="JAFBFH010000004">
    <property type="protein sequence ID" value="MBM7713944.1"/>
    <property type="molecule type" value="Genomic_DNA"/>
</dbReference>